<evidence type="ECO:0000313" key="2">
    <source>
        <dbReference type="EMBL" id="PWQ99059.1"/>
    </source>
</evidence>
<gene>
    <name evidence="2" type="ORF">DKW60_06330</name>
</gene>
<dbReference type="InterPro" id="IPR009706">
    <property type="entry name" value="DUF1287"/>
</dbReference>
<keyword evidence="1" id="KW-0732">Signal</keyword>
<dbReference type="Pfam" id="PF06940">
    <property type="entry name" value="DUF1287"/>
    <property type="match status" value="1"/>
</dbReference>
<evidence type="ECO:0000256" key="1">
    <source>
        <dbReference type="SAM" id="SignalP"/>
    </source>
</evidence>
<accession>A0A317CL38</accession>
<protein>
    <submittedName>
        <fullName evidence="2">DUF1287 domain-containing protein</fullName>
    </submittedName>
</protein>
<feature type="chain" id="PRO_5016410598" evidence="1">
    <location>
        <begin position="27"/>
        <end position="203"/>
    </location>
</feature>
<dbReference type="PIRSF" id="PIRSF011444">
    <property type="entry name" value="DUF1287"/>
    <property type="match status" value="1"/>
</dbReference>
<comment type="caution">
    <text evidence="2">The sequence shown here is derived from an EMBL/GenBank/DDBJ whole genome shotgun (WGS) entry which is preliminary data.</text>
</comment>
<name>A0A317CL38_9GAMM</name>
<keyword evidence="3" id="KW-1185">Reference proteome</keyword>
<dbReference type="RefSeq" id="WP_109836820.1">
    <property type="nucleotide sequence ID" value="NZ_QGKM01000013.1"/>
</dbReference>
<proteinExistence type="predicted"/>
<reference evidence="2 3" key="1">
    <citation type="submission" date="2018-05" db="EMBL/GenBank/DDBJ databases">
        <title>Leucothrix arctica sp. nov., isolated from Arctic seawater.</title>
        <authorList>
            <person name="Choi A."/>
            <person name="Baek K."/>
        </authorList>
    </citation>
    <scope>NUCLEOTIDE SEQUENCE [LARGE SCALE GENOMIC DNA]</scope>
    <source>
        <strain evidence="2 3">JCM 18388</strain>
    </source>
</reference>
<evidence type="ECO:0000313" key="3">
    <source>
        <dbReference type="Proteomes" id="UP000245539"/>
    </source>
</evidence>
<dbReference type="AlphaFoldDB" id="A0A317CL38"/>
<dbReference type="EMBL" id="QGKM01000013">
    <property type="protein sequence ID" value="PWQ99059.1"/>
    <property type="molecule type" value="Genomic_DNA"/>
</dbReference>
<dbReference type="Proteomes" id="UP000245539">
    <property type="component" value="Unassembled WGS sequence"/>
</dbReference>
<dbReference type="OrthoDB" id="114026at2"/>
<organism evidence="2 3">
    <name type="scientific">Leucothrix pacifica</name>
    <dbReference type="NCBI Taxonomy" id="1247513"/>
    <lineage>
        <taxon>Bacteria</taxon>
        <taxon>Pseudomonadati</taxon>
        <taxon>Pseudomonadota</taxon>
        <taxon>Gammaproteobacteria</taxon>
        <taxon>Thiotrichales</taxon>
        <taxon>Thiotrichaceae</taxon>
        <taxon>Leucothrix</taxon>
    </lineage>
</organism>
<sequence>MRLLKGALFLGVSLFCSLATSTTASAYSIQQLVAAADERTRHPVVYDGSYKKIGFPWGDLSNNIGVCSDVIIRAYRRLGIDLQHLVNHDMSLNFYAYPSYKHWRLTQPDPNIDHRRVLNLQVFFSRAGQNLPITHRAQDYKPGDIVTWDIRPGMPHIGIVSDKLSADGITPLIIHNIGNGPEYENTLFSMRITGHFRYLPRTS</sequence>
<feature type="signal peptide" evidence="1">
    <location>
        <begin position="1"/>
        <end position="26"/>
    </location>
</feature>